<proteinExistence type="predicted"/>
<sequence length="96" mass="11073">MTRRKQQNELPEQKARLKLPEFSGPCSEPDLKRRREAESPLKNDLCLDQGPDKSTTPLSCILSRDDTSERVLHQYQQRTSGLSPTVDDDDNKCLWM</sequence>
<reference evidence="2" key="1">
    <citation type="submission" date="2022-08" db="EMBL/GenBank/DDBJ databases">
        <title>Genome sequencing of akame (Lates japonicus).</title>
        <authorList>
            <person name="Hashiguchi Y."/>
            <person name="Takahashi H."/>
        </authorList>
    </citation>
    <scope>NUCLEOTIDE SEQUENCE</scope>
    <source>
        <strain evidence="2">Kochi</strain>
    </source>
</reference>
<protein>
    <submittedName>
        <fullName evidence="2">Polypeptide N-acetylgalactosaminyltransferase 18-like isoform X1</fullName>
    </submittedName>
</protein>
<keyword evidence="3" id="KW-1185">Reference proteome</keyword>
<comment type="caution">
    <text evidence="2">The sequence shown here is derived from an EMBL/GenBank/DDBJ whole genome shotgun (WGS) entry which is preliminary data.</text>
</comment>
<dbReference type="Proteomes" id="UP001279410">
    <property type="component" value="Unassembled WGS sequence"/>
</dbReference>
<feature type="region of interest" description="Disordered" evidence="1">
    <location>
        <begin position="1"/>
        <end position="60"/>
    </location>
</feature>
<evidence type="ECO:0000313" key="3">
    <source>
        <dbReference type="Proteomes" id="UP001279410"/>
    </source>
</evidence>
<evidence type="ECO:0000256" key="1">
    <source>
        <dbReference type="SAM" id="MobiDB-lite"/>
    </source>
</evidence>
<feature type="compositionally biased region" description="Basic and acidic residues" evidence="1">
    <location>
        <begin position="29"/>
        <end position="41"/>
    </location>
</feature>
<accession>A0AAD3QWM5</accession>
<evidence type="ECO:0000313" key="2">
    <source>
        <dbReference type="EMBL" id="GLD48839.1"/>
    </source>
</evidence>
<gene>
    <name evidence="2" type="ORF">AKAME5_002735000</name>
</gene>
<dbReference type="AlphaFoldDB" id="A0AAD3QWM5"/>
<dbReference type="EMBL" id="BRZM01003509">
    <property type="protein sequence ID" value="GLD48839.1"/>
    <property type="molecule type" value="Genomic_DNA"/>
</dbReference>
<organism evidence="2 3">
    <name type="scientific">Lates japonicus</name>
    <name type="common">Japanese lates</name>
    <dbReference type="NCBI Taxonomy" id="270547"/>
    <lineage>
        <taxon>Eukaryota</taxon>
        <taxon>Metazoa</taxon>
        <taxon>Chordata</taxon>
        <taxon>Craniata</taxon>
        <taxon>Vertebrata</taxon>
        <taxon>Euteleostomi</taxon>
        <taxon>Actinopterygii</taxon>
        <taxon>Neopterygii</taxon>
        <taxon>Teleostei</taxon>
        <taxon>Neoteleostei</taxon>
        <taxon>Acanthomorphata</taxon>
        <taxon>Carangaria</taxon>
        <taxon>Carangaria incertae sedis</taxon>
        <taxon>Centropomidae</taxon>
        <taxon>Lates</taxon>
    </lineage>
</organism>
<name>A0AAD3QWM5_LATJO</name>